<comment type="caution">
    <text evidence="3">The sequence shown here is derived from an EMBL/GenBank/DDBJ whole genome shotgun (WGS) entry which is preliminary data.</text>
</comment>
<evidence type="ECO:0000259" key="2">
    <source>
        <dbReference type="Pfam" id="PF00248"/>
    </source>
</evidence>
<dbReference type="CDD" id="cd19088">
    <property type="entry name" value="AKR_AKR13B1"/>
    <property type="match status" value="1"/>
</dbReference>
<dbReference type="Proteomes" id="UP001548713">
    <property type="component" value="Unassembled WGS sequence"/>
</dbReference>
<dbReference type="InterPro" id="IPR050791">
    <property type="entry name" value="Aldo-Keto_reductase"/>
</dbReference>
<keyword evidence="4" id="KW-1185">Reference proteome</keyword>
<dbReference type="InterPro" id="IPR020471">
    <property type="entry name" value="AKR"/>
</dbReference>
<dbReference type="PRINTS" id="PR00069">
    <property type="entry name" value="ALDKETRDTASE"/>
</dbReference>
<dbReference type="Gene3D" id="3.20.20.100">
    <property type="entry name" value="NADP-dependent oxidoreductase domain"/>
    <property type="match status" value="1"/>
</dbReference>
<evidence type="ECO:0000313" key="3">
    <source>
        <dbReference type="EMBL" id="MET1756032.1"/>
    </source>
</evidence>
<dbReference type="Pfam" id="PF00248">
    <property type="entry name" value="Aldo_ket_red"/>
    <property type="match status" value="1"/>
</dbReference>
<keyword evidence="1" id="KW-0560">Oxidoreductase</keyword>
<dbReference type="PANTHER" id="PTHR43625">
    <property type="entry name" value="AFLATOXIN B1 ALDEHYDE REDUCTASE"/>
    <property type="match status" value="1"/>
</dbReference>
<accession>A0ABV2D2D2</accession>
<sequence length="287" mass="31067">MGIEKGGTFAIGGETRVHRLGFGAMRLTGPNVWGEATDAGNPQRLLHRARELGINLIDTAEAYGPHVNERQIREALAPYPDDLLIATKCGLLRTWPEGAKYPLATPDGRPSSLRASTEGSLRRLGVERIDLQQLHRVDPQVPVEESVGALAELKAAGKIAHIGLSEVDVEQLARAKAITPIATVQNKFNVADREHEAVLRYCEEHDIGFMPWYPIGGGKAQSGAVVASLADRYRVLPAQIALAWLLKRSPNMLLIPGTASVAHLEENVGACDVDLNDEDMRELDGAA</sequence>
<organism evidence="3 4">
    <name type="scientific">Novosphingobium kalidii</name>
    <dbReference type="NCBI Taxonomy" id="3230299"/>
    <lineage>
        <taxon>Bacteria</taxon>
        <taxon>Pseudomonadati</taxon>
        <taxon>Pseudomonadota</taxon>
        <taxon>Alphaproteobacteria</taxon>
        <taxon>Sphingomonadales</taxon>
        <taxon>Sphingomonadaceae</taxon>
        <taxon>Novosphingobium</taxon>
    </lineage>
</organism>
<feature type="domain" description="NADP-dependent oxidoreductase" evidence="2">
    <location>
        <begin position="19"/>
        <end position="285"/>
    </location>
</feature>
<dbReference type="PANTHER" id="PTHR43625:SF40">
    <property type="entry name" value="ALDO-KETO REDUCTASE YAKC [NADP(+)]"/>
    <property type="match status" value="1"/>
</dbReference>
<proteinExistence type="predicted"/>
<evidence type="ECO:0000313" key="4">
    <source>
        <dbReference type="Proteomes" id="UP001548713"/>
    </source>
</evidence>
<dbReference type="RefSeq" id="WP_353984521.1">
    <property type="nucleotide sequence ID" value="NZ_JBEWLY010000017.1"/>
</dbReference>
<dbReference type="SUPFAM" id="SSF51430">
    <property type="entry name" value="NAD(P)-linked oxidoreductase"/>
    <property type="match status" value="1"/>
</dbReference>
<dbReference type="InterPro" id="IPR036812">
    <property type="entry name" value="NAD(P)_OxRdtase_dom_sf"/>
</dbReference>
<dbReference type="InterPro" id="IPR023210">
    <property type="entry name" value="NADP_OxRdtase_dom"/>
</dbReference>
<protein>
    <submittedName>
        <fullName evidence="3">Aldo/keto reductase</fullName>
    </submittedName>
</protein>
<reference evidence="3 4" key="1">
    <citation type="submission" date="2024-07" db="EMBL/GenBank/DDBJ databases">
        <title>Novosphingobium kalidii RD2P27.</title>
        <authorList>
            <person name="Sun J.-Q."/>
        </authorList>
    </citation>
    <scope>NUCLEOTIDE SEQUENCE [LARGE SCALE GENOMIC DNA]</scope>
    <source>
        <strain evidence="3 4">RD2P27</strain>
    </source>
</reference>
<name>A0ABV2D2D2_9SPHN</name>
<gene>
    <name evidence="3" type="ORF">ABVV53_11265</name>
</gene>
<evidence type="ECO:0000256" key="1">
    <source>
        <dbReference type="ARBA" id="ARBA00023002"/>
    </source>
</evidence>
<dbReference type="EMBL" id="JBEWLY010000017">
    <property type="protein sequence ID" value="MET1756032.1"/>
    <property type="molecule type" value="Genomic_DNA"/>
</dbReference>